<evidence type="ECO:0000256" key="2">
    <source>
        <dbReference type="ARBA" id="ARBA00022741"/>
    </source>
</evidence>
<dbReference type="NCBIfam" id="TIGR00390">
    <property type="entry name" value="hslU"/>
    <property type="match status" value="1"/>
</dbReference>
<protein>
    <submittedName>
        <fullName evidence="7">ATP-dependent protease ATPase subunit HslU</fullName>
    </submittedName>
</protein>
<sequence length="489" mass="54919">MNNKTLTPKEIVSELDKYVIGQDEAKKAISIAVFNRHRRLLLNRQWQEAITPKNLMMIGPTGVGKTEIARRLAKVVGAPFIKVEATKFTEVGYVGRDVESMVRDLADISANMEAKKRRKNVRDEARRAANKRLIEILVPEKKEKEQVDTNSMINALNNFGNALGLGPAVEEADIPAKKETIDNRTPEQKEADAKKEKQKLIFDRMGISEQLQNGELEDKVITLKVKDNLQSNPSLENMGSIGIDMSETLDRLVPPKYTERKMTVKEAREVLIEEESDKLIDSSDLNEAAVKLTENSGIIFIDEFDKIASSNSRNSGEVSREGVQRDILPIVEGSQVKTKYGMVDTDHILFIASGAFQESKPSDLIAELQGRFPIRVELKNLSEEDFRRILTEPDDAIIKQYVELIKTDGVDLSFSSEAIDKIAEISAKLNETNENIGARRLATVIEKLLEDILFETPGMQTGKIEITDKYVEDKLTGIISNRDLSEYIL</sequence>
<evidence type="ECO:0000256" key="3">
    <source>
        <dbReference type="ARBA" id="ARBA00022840"/>
    </source>
</evidence>
<feature type="domain" description="AAA+ ATPase" evidence="5">
    <location>
        <begin position="51"/>
        <end position="382"/>
    </location>
</feature>
<evidence type="ECO:0000313" key="7">
    <source>
        <dbReference type="EMBL" id="BDR56520.1"/>
    </source>
</evidence>
<reference evidence="7 8" key="1">
    <citation type="journal article" date="2023" name="Microbiol. Spectr.">
        <title>Symbiosis of Carpenter Bees with Uncharacterized Lactic Acid Bacteria Showing NAD Auxotrophy.</title>
        <authorList>
            <person name="Kawasaki S."/>
            <person name="Ozawa K."/>
            <person name="Mori T."/>
            <person name="Yamamoto A."/>
            <person name="Ito M."/>
            <person name="Ohkuma M."/>
            <person name="Sakamoto M."/>
            <person name="Matsutani M."/>
        </authorList>
    </citation>
    <scope>NUCLEOTIDE SEQUENCE [LARGE SCALE GENOMIC DNA]</scope>
    <source>
        <strain evidence="7 8">KimC2</strain>
    </source>
</reference>
<accession>A0AAU9DA40</accession>
<keyword evidence="7" id="KW-0645">Protease</keyword>
<dbReference type="GO" id="GO:0005524">
    <property type="term" value="F:ATP binding"/>
    <property type="evidence" value="ECO:0007669"/>
    <property type="project" value="UniProtKB-KW"/>
</dbReference>
<dbReference type="InterPro" id="IPR050052">
    <property type="entry name" value="ATP-dep_Clp_protease_ClpX"/>
</dbReference>
<dbReference type="InterPro" id="IPR003959">
    <property type="entry name" value="ATPase_AAA_core"/>
</dbReference>
<dbReference type="Proteomes" id="UP001321804">
    <property type="component" value="Chromosome"/>
</dbReference>
<evidence type="ECO:0000256" key="4">
    <source>
        <dbReference type="ARBA" id="ARBA00023186"/>
    </source>
</evidence>
<dbReference type="Pfam" id="PF07724">
    <property type="entry name" value="AAA_2"/>
    <property type="match status" value="1"/>
</dbReference>
<dbReference type="Gene3D" id="3.40.50.300">
    <property type="entry name" value="P-loop containing nucleotide triphosphate hydrolases"/>
    <property type="match status" value="2"/>
</dbReference>
<feature type="domain" description="Clp ATPase C-terminal" evidence="6">
    <location>
        <begin position="381"/>
        <end position="477"/>
    </location>
</feature>
<gene>
    <name evidence="7" type="ORF">KIMC2_10820</name>
</gene>
<organism evidence="7 8">
    <name type="scientific">Xylocopilactobacillus apis</name>
    <dbReference type="NCBI Taxonomy" id="2932183"/>
    <lineage>
        <taxon>Bacteria</taxon>
        <taxon>Bacillati</taxon>
        <taxon>Bacillota</taxon>
        <taxon>Bacilli</taxon>
        <taxon>Lactobacillales</taxon>
        <taxon>Lactobacillaceae</taxon>
        <taxon>Xylocopilactobacillus</taxon>
    </lineage>
</organism>
<dbReference type="Pfam" id="PF10431">
    <property type="entry name" value="ClpB_D2-small"/>
    <property type="match status" value="1"/>
</dbReference>
<dbReference type="SMART" id="SM00382">
    <property type="entry name" value="AAA"/>
    <property type="match status" value="1"/>
</dbReference>
<dbReference type="AlphaFoldDB" id="A0AAU9DA40"/>
<evidence type="ECO:0000259" key="5">
    <source>
        <dbReference type="SMART" id="SM00382"/>
    </source>
</evidence>
<proteinExistence type="inferred from homology"/>
<dbReference type="SMART" id="SM01086">
    <property type="entry name" value="ClpB_D2-small"/>
    <property type="match status" value="1"/>
</dbReference>
<name>A0AAU9DA40_9LACO</name>
<dbReference type="GO" id="GO:0008233">
    <property type="term" value="F:peptidase activity"/>
    <property type="evidence" value="ECO:0007669"/>
    <property type="project" value="UniProtKB-KW"/>
</dbReference>
<evidence type="ECO:0000313" key="8">
    <source>
        <dbReference type="Proteomes" id="UP001321804"/>
    </source>
</evidence>
<dbReference type="PANTHER" id="PTHR48102">
    <property type="entry name" value="ATP-DEPENDENT CLP PROTEASE ATP-BINDING SUBUNIT CLPX-LIKE, MITOCHONDRIAL-RELATED"/>
    <property type="match status" value="1"/>
</dbReference>
<dbReference type="InterPro" id="IPR019489">
    <property type="entry name" value="Clp_ATPase_C"/>
</dbReference>
<keyword evidence="7" id="KW-0378">Hydrolase</keyword>
<comment type="similarity">
    <text evidence="1">Belongs to the ClpX chaperone family. HslU subfamily.</text>
</comment>
<dbReference type="InterPro" id="IPR004491">
    <property type="entry name" value="HslU"/>
</dbReference>
<keyword evidence="2" id="KW-0547">Nucleotide-binding</keyword>
<dbReference type="Pfam" id="PF00004">
    <property type="entry name" value="AAA"/>
    <property type="match status" value="1"/>
</dbReference>
<dbReference type="Gene3D" id="1.10.8.60">
    <property type="match status" value="1"/>
</dbReference>
<dbReference type="EMBL" id="AP026801">
    <property type="protein sequence ID" value="BDR56520.1"/>
    <property type="molecule type" value="Genomic_DNA"/>
</dbReference>
<dbReference type="PANTHER" id="PTHR48102:SF3">
    <property type="entry name" value="ATP-DEPENDENT PROTEASE ATPASE SUBUNIT HSLU"/>
    <property type="match status" value="1"/>
</dbReference>
<dbReference type="GO" id="GO:0051603">
    <property type="term" value="P:proteolysis involved in protein catabolic process"/>
    <property type="evidence" value="ECO:0007669"/>
    <property type="project" value="TreeGrafter"/>
</dbReference>
<dbReference type="SUPFAM" id="SSF52540">
    <property type="entry name" value="P-loop containing nucleoside triphosphate hydrolases"/>
    <property type="match status" value="1"/>
</dbReference>
<dbReference type="InterPro" id="IPR003593">
    <property type="entry name" value="AAA+_ATPase"/>
</dbReference>
<dbReference type="GO" id="GO:0016887">
    <property type="term" value="F:ATP hydrolysis activity"/>
    <property type="evidence" value="ECO:0007669"/>
    <property type="project" value="InterPro"/>
</dbReference>
<dbReference type="NCBIfam" id="NF003544">
    <property type="entry name" value="PRK05201.1"/>
    <property type="match status" value="1"/>
</dbReference>
<evidence type="ECO:0000259" key="6">
    <source>
        <dbReference type="SMART" id="SM01086"/>
    </source>
</evidence>
<keyword evidence="4" id="KW-0143">Chaperone</keyword>
<dbReference type="GO" id="GO:0009376">
    <property type="term" value="C:HslUV protease complex"/>
    <property type="evidence" value="ECO:0007669"/>
    <property type="project" value="InterPro"/>
</dbReference>
<keyword evidence="3" id="KW-0067">ATP-binding</keyword>
<keyword evidence="8" id="KW-1185">Reference proteome</keyword>
<dbReference type="KEGG" id="xak:KIMC2_10820"/>
<dbReference type="InterPro" id="IPR027417">
    <property type="entry name" value="P-loop_NTPase"/>
</dbReference>
<dbReference type="RefSeq" id="WP_317694743.1">
    <property type="nucleotide sequence ID" value="NZ_AP026801.1"/>
</dbReference>
<evidence type="ECO:0000256" key="1">
    <source>
        <dbReference type="ARBA" id="ARBA00009771"/>
    </source>
</evidence>